<dbReference type="EMBL" id="JAPFFF010000010">
    <property type="protein sequence ID" value="KAK8880389.1"/>
    <property type="molecule type" value="Genomic_DNA"/>
</dbReference>
<proteinExistence type="inferred from homology"/>
<evidence type="ECO:0000313" key="4">
    <source>
        <dbReference type="EMBL" id="KAK8880389.1"/>
    </source>
</evidence>
<accession>A0ABR2JP08</accession>
<evidence type="ECO:0000313" key="5">
    <source>
        <dbReference type="Proteomes" id="UP001470230"/>
    </source>
</evidence>
<reference evidence="4 5" key="1">
    <citation type="submission" date="2024-04" db="EMBL/GenBank/DDBJ databases">
        <title>Tritrichomonas musculus Genome.</title>
        <authorList>
            <person name="Alves-Ferreira E."/>
            <person name="Grigg M."/>
            <person name="Lorenzi H."/>
            <person name="Galac M."/>
        </authorList>
    </citation>
    <scope>NUCLEOTIDE SEQUENCE [LARGE SCALE GENOMIC DNA]</scope>
    <source>
        <strain evidence="4 5">EAF2021</strain>
    </source>
</reference>
<comment type="caution">
    <text evidence="4">The sequence shown here is derived from an EMBL/GenBank/DDBJ whole genome shotgun (WGS) entry which is preliminary data.</text>
</comment>
<dbReference type="Pfam" id="PF08238">
    <property type="entry name" value="Sel1"/>
    <property type="match status" value="4"/>
</dbReference>
<dbReference type="InterPro" id="IPR050767">
    <property type="entry name" value="Sel1_AlgK"/>
</dbReference>
<dbReference type="Gene3D" id="1.25.40.10">
    <property type="entry name" value="Tetratricopeptide repeat domain"/>
    <property type="match status" value="1"/>
</dbReference>
<dbReference type="Proteomes" id="UP001470230">
    <property type="component" value="Unassembled WGS sequence"/>
</dbReference>
<evidence type="ECO:0000256" key="1">
    <source>
        <dbReference type="ARBA" id="ARBA00038101"/>
    </source>
</evidence>
<feature type="compositionally biased region" description="Polar residues" evidence="2">
    <location>
        <begin position="101"/>
        <end position="116"/>
    </location>
</feature>
<feature type="compositionally biased region" description="Polar residues" evidence="2">
    <location>
        <begin position="127"/>
        <end position="158"/>
    </location>
</feature>
<feature type="domain" description="EF-hand" evidence="3">
    <location>
        <begin position="368"/>
        <end position="403"/>
    </location>
</feature>
<dbReference type="PANTHER" id="PTHR11102">
    <property type="entry name" value="SEL-1-LIKE PROTEIN"/>
    <property type="match status" value="1"/>
</dbReference>
<dbReference type="SMART" id="SM00671">
    <property type="entry name" value="SEL1"/>
    <property type="match status" value="5"/>
</dbReference>
<gene>
    <name evidence="4" type="ORF">M9Y10_003060</name>
</gene>
<dbReference type="SUPFAM" id="SSF81901">
    <property type="entry name" value="HCP-like"/>
    <property type="match status" value="1"/>
</dbReference>
<protein>
    <recommendedName>
        <fullName evidence="3">EF-hand domain-containing protein</fullName>
    </recommendedName>
</protein>
<evidence type="ECO:0000256" key="2">
    <source>
        <dbReference type="SAM" id="MobiDB-lite"/>
    </source>
</evidence>
<feature type="region of interest" description="Disordered" evidence="2">
    <location>
        <begin position="86"/>
        <end position="168"/>
    </location>
</feature>
<organism evidence="4 5">
    <name type="scientific">Tritrichomonas musculus</name>
    <dbReference type="NCBI Taxonomy" id="1915356"/>
    <lineage>
        <taxon>Eukaryota</taxon>
        <taxon>Metamonada</taxon>
        <taxon>Parabasalia</taxon>
        <taxon>Tritrichomonadida</taxon>
        <taxon>Tritrichomonadidae</taxon>
        <taxon>Tritrichomonas</taxon>
    </lineage>
</organism>
<name>A0ABR2JP08_9EUKA</name>
<dbReference type="PANTHER" id="PTHR11102:SF160">
    <property type="entry name" value="ERAD-ASSOCIATED E3 UBIQUITIN-PROTEIN LIGASE COMPONENT HRD3"/>
    <property type="match status" value="1"/>
</dbReference>
<dbReference type="PROSITE" id="PS50222">
    <property type="entry name" value="EF_HAND_2"/>
    <property type="match status" value="1"/>
</dbReference>
<dbReference type="InterPro" id="IPR011990">
    <property type="entry name" value="TPR-like_helical_dom_sf"/>
</dbReference>
<dbReference type="InterPro" id="IPR006597">
    <property type="entry name" value="Sel1-like"/>
</dbReference>
<sequence>MFYHQSLSEAIEQLKSTKVSKKNSMTSYSNKFINNSNQYRNDTQTNKASNTAQMIIFPTSSDNKTSFSNNSNLSTNMNRPIIQAKPTYSSSLTSPKLIKPTTLSTHSDQQIKSSSHIHPPDSDTKNDNVQASNPRFFTHSISPPTSKPPVSTQSTFKRSPNRRTKPNEHVQFGSILNRKITKSDVNLYYKFGLRLSNQISSQKRASYYLKFAADHGHVDSMIRYATIQYDGYPVGNPRLFRIEKNRQEAARYFKKAADMGDARGMRRYRSMLYDGDGIEKDRKAAVSMYKREADRGVASSISQYATMLYLGDGVERNLNEAVRYFRLAVDKGDRFGTRMLAYLYLTGSGVEYSMKEAVYYYRMAADMGDEEALKQIVKIVDIGGDNFLNEKEIEKYCKMAADRGDSDALNKYKSLIAAKKFE</sequence>
<dbReference type="InterPro" id="IPR002048">
    <property type="entry name" value="EF_hand_dom"/>
</dbReference>
<evidence type="ECO:0000259" key="3">
    <source>
        <dbReference type="PROSITE" id="PS50222"/>
    </source>
</evidence>
<comment type="similarity">
    <text evidence="1">Belongs to the sel-1 family.</text>
</comment>
<keyword evidence="5" id="KW-1185">Reference proteome</keyword>